<dbReference type="InterPro" id="IPR007187">
    <property type="entry name" value="Nucleoporin_Nup133/Nup155_C"/>
</dbReference>
<comment type="caution">
    <text evidence="8">The sequence shown here is derived from an EMBL/GenBank/DDBJ whole genome shotgun (WGS) entry which is preliminary data.</text>
</comment>
<dbReference type="PANTHER" id="PTHR10350:SF6">
    <property type="entry name" value="NUCLEAR PORE COMPLEX PROTEIN NUP155"/>
    <property type="match status" value="1"/>
</dbReference>
<dbReference type="Gene3D" id="1.25.40.440">
    <property type="entry name" value="Nucleoporin, helical domain, central subdomain"/>
    <property type="match status" value="1"/>
</dbReference>
<sequence>MNFSIPTTPQRPTPGMFINTPAPNRGGLVRQPSFAQQRQPSFAQPQQQAQQQQQQQQQPQQQSQQTAQALPAPPVESPIERAARTINSMLDRDNRYPPLEAYVGQGISGEYELPTNPAWAPFQKLRTYRLPEAVFEQVDHTQMSTQMGLFAEINHAWVVVDNQVYLWDYTHPNPELVGFEEQPSNITCVKLVKPRAKVFVDTIEYLLVVATVTDIFLIAVECQRGSEGVHGITLYRTGLSTSVRRITVTAIAGSDKTGRIFFGDGSTEDVYELNYQQEDRWFSSKCSKTNHVSKAVGLPALPFYGTTQQAGIAQMVIDDTRNLLYTLSTNSTVKVYHMRAPATLECVITRTVSNLQTMCSHIVRQSEVLSNMQIVALSPIASTEADHLSLMATTSTGCRLYLSTTSGGWNSDSTSAPNSMQLRHVRFPPDDGQTPQQSNSTQLQPYQGGAPLGFNSKFLKETKYGNRFAPGAFFAFVLRSENQQNQTLFISAPHSGLLAQRESSEPPRYTETGLSLELVGRIQDMGQVSAPFSARSEPLGFGNELATQFDNPLIEYAIITSFGIETVRRKRLVDIFAALVKYGGGQEGTEADIRKLAKQYGLAETAATALAVACNQGSDVGPDSRIARITDPEVTEFARKVFIDFGGRAHLTESATVEGPSVENVRASPRHDGIAMYVARLVRSIWHAPVIAEETTPTGPLLTSAVQISKLQDIQRALMDLQKFLDDNKSFIEGLAGPEALGRVSSRQEEVELQGEHRALTSLVTLVNDMVEGIAFVLVLFEERLEDIMQLLDPNSQAMVRRMTFQALFSVAEGRDLAKDLVKAIVNRNIAKGSNVETVAESLRRKCGSFCSADDVMVFRGQEAVKKAADLGANAERGRLLLNDSLGLFEQVAKSLTFDNLNEIVKQYIQLEFYAGAIRLCLKVAQEWDRGNQALSWMREKDDPSVDPNDVRRDFYDKRIACYDLAKQVIEAVDQAYNSQGPVQDGVVSPVTRRKIEAYDQINNSDDEVFQNYLYNWYMENGWAERLLEINSPYVVEYLRQKSEKDVAHADLLWRYYAHYNDYLSAAETQYQLAKSDKINLPLEKRIEYLSFAKANASTRMTGFSETGVRNRQSRQELLRNIADHLDIANIQDDILGKLKNDERLARDPARKEQVLGLLNGQIQPLDELYHNYADQAGYYDVCLLIYHVADHRNIPDIRNTWSNLIEQVHNQALDNKVPQPWEVLALKVEEIGRRVNMNENVFPVNIVLQLLLQYDLEYYTHDRNSNPGGNLIFSSNIVWPIDILVRLNAPFEFLVATLEALWYAQEAPFAGRNKKLLVKWSIYTIEQWAIVSRRSGTLFGGAENAIGLAEYLRVVLGSDTLGRDAEDLQWLQRAREVRDLVEEAAR</sequence>
<keyword evidence="9" id="KW-1185">Reference proteome</keyword>
<evidence type="ECO:0000256" key="3">
    <source>
        <dbReference type="ARBA" id="ARBA00022448"/>
    </source>
</evidence>
<dbReference type="InterPro" id="IPR004870">
    <property type="entry name" value="Nucleoporin_Nup155"/>
</dbReference>
<dbReference type="InterPro" id="IPR042538">
    <property type="entry name" value="Nucleoporin_Nup155_C_3"/>
</dbReference>
<dbReference type="Pfam" id="PF03177">
    <property type="entry name" value="Nucleoporin_C"/>
    <property type="match status" value="1"/>
</dbReference>
<dbReference type="Proteomes" id="UP000758155">
    <property type="component" value="Unassembled WGS sequence"/>
</dbReference>
<evidence type="ECO:0000256" key="1">
    <source>
        <dbReference type="ARBA" id="ARBA00004123"/>
    </source>
</evidence>
<keyword evidence="4" id="KW-0539">Nucleus</keyword>
<dbReference type="PANTHER" id="PTHR10350">
    <property type="entry name" value="NUCLEAR PORE COMPLEX PROTEIN NUP155"/>
    <property type="match status" value="1"/>
</dbReference>
<dbReference type="FunFam" id="1.20.58.1780:FF:000003">
    <property type="entry name" value="Non-repetitive nucleoporin, putative"/>
    <property type="match status" value="1"/>
</dbReference>
<dbReference type="FunFam" id="1.25.40.440:FF:000001">
    <property type="entry name" value="Nuclear pore complex subunit"/>
    <property type="match status" value="1"/>
</dbReference>
<dbReference type="Gene3D" id="1.20.58.1780">
    <property type="match status" value="1"/>
</dbReference>
<dbReference type="EMBL" id="SWKV01000011">
    <property type="protein sequence ID" value="KAF3043706.1"/>
    <property type="molecule type" value="Genomic_DNA"/>
</dbReference>
<keyword evidence="3" id="KW-0813">Transport</keyword>
<dbReference type="GO" id="GO:0000972">
    <property type="term" value="P:transcription-dependent tethering of RNA polymerase II gene DNA at nuclear periphery"/>
    <property type="evidence" value="ECO:0007669"/>
    <property type="project" value="TreeGrafter"/>
</dbReference>
<reference evidence="8" key="1">
    <citation type="submission" date="2019-04" db="EMBL/GenBank/DDBJ databases">
        <title>Sequencing of skin fungus with MAO and IRED activity.</title>
        <authorList>
            <person name="Marsaioli A.J."/>
            <person name="Bonatto J.M.C."/>
            <person name="Reis Junior O."/>
        </authorList>
    </citation>
    <scope>NUCLEOTIDE SEQUENCE</scope>
    <source>
        <strain evidence="8">28M1</strain>
    </source>
</reference>
<dbReference type="Gene3D" id="1.20.120.1880">
    <property type="entry name" value="Nucleoporin, helical C-terminal domain"/>
    <property type="match status" value="1"/>
</dbReference>
<accession>A0A9P5C409</accession>
<dbReference type="InterPro" id="IPR042537">
    <property type="entry name" value="Nucleoporin_Nup155_C_2"/>
</dbReference>
<evidence type="ECO:0000313" key="8">
    <source>
        <dbReference type="EMBL" id="KAF3043706.1"/>
    </source>
</evidence>
<dbReference type="GO" id="GO:0044611">
    <property type="term" value="C:nuclear pore inner ring"/>
    <property type="evidence" value="ECO:0007669"/>
    <property type="project" value="TreeGrafter"/>
</dbReference>
<dbReference type="GO" id="GO:0006405">
    <property type="term" value="P:RNA export from nucleus"/>
    <property type="evidence" value="ECO:0007669"/>
    <property type="project" value="TreeGrafter"/>
</dbReference>
<dbReference type="GO" id="GO:0017056">
    <property type="term" value="F:structural constituent of nuclear pore"/>
    <property type="evidence" value="ECO:0007669"/>
    <property type="project" value="InterPro"/>
</dbReference>
<dbReference type="GO" id="GO:0036228">
    <property type="term" value="P:protein localization to nuclear inner membrane"/>
    <property type="evidence" value="ECO:0007669"/>
    <property type="project" value="TreeGrafter"/>
</dbReference>
<evidence type="ECO:0000259" key="7">
    <source>
        <dbReference type="Pfam" id="PF08801"/>
    </source>
</evidence>
<feature type="region of interest" description="Disordered" evidence="5">
    <location>
        <begin position="425"/>
        <end position="446"/>
    </location>
</feature>
<feature type="compositionally biased region" description="Polar residues" evidence="5">
    <location>
        <begin position="433"/>
        <end position="445"/>
    </location>
</feature>
<comment type="similarity">
    <text evidence="2">Belongs to the non-repetitive/WGA-negative nucleoporin family.</text>
</comment>
<dbReference type="InterPro" id="IPR014908">
    <property type="entry name" value="Nucleoporin_Nup133/Nup155_N"/>
</dbReference>
<proteinExistence type="inferred from homology"/>
<evidence type="ECO:0008006" key="10">
    <source>
        <dbReference type="Google" id="ProtNLM"/>
    </source>
</evidence>
<name>A0A9P5C409_9PLEO</name>
<evidence type="ECO:0000313" key="9">
    <source>
        <dbReference type="Proteomes" id="UP000758155"/>
    </source>
</evidence>
<evidence type="ECO:0000256" key="2">
    <source>
        <dbReference type="ARBA" id="ARBA00007373"/>
    </source>
</evidence>
<dbReference type="InterPro" id="IPR042533">
    <property type="entry name" value="Nucleoporin_Nup155_C_1"/>
</dbReference>
<feature type="domain" description="Nucleoporin Nup133/Nup155-like C-terminal" evidence="6">
    <location>
        <begin position="668"/>
        <end position="1339"/>
    </location>
</feature>
<feature type="domain" description="Nucleoporin Nup133/Nup155-like N-terminal" evidence="7">
    <location>
        <begin position="119"/>
        <end position="565"/>
    </location>
</feature>
<feature type="region of interest" description="Disordered" evidence="5">
    <location>
        <begin position="1"/>
        <end position="79"/>
    </location>
</feature>
<feature type="compositionally biased region" description="Low complexity" evidence="5">
    <location>
        <begin position="35"/>
        <end position="70"/>
    </location>
</feature>
<dbReference type="GO" id="GO:0006606">
    <property type="term" value="P:protein import into nucleus"/>
    <property type="evidence" value="ECO:0007669"/>
    <property type="project" value="TreeGrafter"/>
</dbReference>
<dbReference type="OrthoDB" id="338970at2759"/>
<evidence type="ECO:0000256" key="5">
    <source>
        <dbReference type="SAM" id="MobiDB-lite"/>
    </source>
</evidence>
<comment type="subcellular location">
    <subcellularLocation>
        <location evidence="1">Nucleus</location>
    </subcellularLocation>
</comment>
<feature type="compositionally biased region" description="Polar residues" evidence="5">
    <location>
        <begin position="1"/>
        <end position="10"/>
    </location>
</feature>
<evidence type="ECO:0000256" key="4">
    <source>
        <dbReference type="ARBA" id="ARBA00023242"/>
    </source>
</evidence>
<evidence type="ECO:0000259" key="6">
    <source>
        <dbReference type="Pfam" id="PF03177"/>
    </source>
</evidence>
<protein>
    <recommendedName>
        <fullName evidence="10">Nucleoporin</fullName>
    </recommendedName>
</protein>
<gene>
    <name evidence="8" type="ORF">E8E12_007847</name>
</gene>
<organism evidence="8 9">
    <name type="scientific">Didymella heteroderae</name>
    <dbReference type="NCBI Taxonomy" id="1769908"/>
    <lineage>
        <taxon>Eukaryota</taxon>
        <taxon>Fungi</taxon>
        <taxon>Dikarya</taxon>
        <taxon>Ascomycota</taxon>
        <taxon>Pezizomycotina</taxon>
        <taxon>Dothideomycetes</taxon>
        <taxon>Pleosporomycetidae</taxon>
        <taxon>Pleosporales</taxon>
        <taxon>Pleosporineae</taxon>
        <taxon>Didymellaceae</taxon>
        <taxon>Didymella</taxon>
    </lineage>
</organism>
<dbReference type="Gene3D" id="1.25.40.450">
    <property type="entry name" value="Nucleoporin, helical domain, N-terminal subdomain"/>
    <property type="match status" value="1"/>
</dbReference>
<dbReference type="Pfam" id="PF08801">
    <property type="entry name" value="Nucleoporin_N"/>
    <property type="match status" value="1"/>
</dbReference>